<dbReference type="OrthoDB" id="6955242at2"/>
<name>A0A1M4T674_9BURK</name>
<dbReference type="NCBIfam" id="NF041259">
    <property type="entry name" value="mono_DmmA_fam"/>
    <property type="match status" value="1"/>
</dbReference>
<organism evidence="2 3">
    <name type="scientific">Lampropedia hyalina DSM 16112</name>
    <dbReference type="NCBI Taxonomy" id="1122156"/>
    <lineage>
        <taxon>Bacteria</taxon>
        <taxon>Pseudomonadati</taxon>
        <taxon>Pseudomonadota</taxon>
        <taxon>Betaproteobacteria</taxon>
        <taxon>Burkholderiales</taxon>
        <taxon>Comamonadaceae</taxon>
        <taxon>Lampropedia</taxon>
    </lineage>
</organism>
<proteinExistence type="predicted"/>
<evidence type="ECO:0000313" key="3">
    <source>
        <dbReference type="Proteomes" id="UP000184327"/>
    </source>
</evidence>
<evidence type="ECO:0000259" key="1">
    <source>
        <dbReference type="Pfam" id="PF22289"/>
    </source>
</evidence>
<dbReference type="Pfam" id="PF22289">
    <property type="entry name" value="DmmA-like_C"/>
    <property type="match status" value="1"/>
</dbReference>
<accession>A0A1M4T674</accession>
<gene>
    <name evidence="2" type="ORF">SAMN02745117_00239</name>
</gene>
<dbReference type="InterPro" id="IPR048037">
    <property type="entry name" value="DmmA-like_C"/>
</dbReference>
<dbReference type="AlphaFoldDB" id="A0A1M4T674"/>
<evidence type="ECO:0000313" key="2">
    <source>
        <dbReference type="EMBL" id="SHE40006.1"/>
    </source>
</evidence>
<feature type="domain" description="Dimethylamine monooxygenase subunit DmmA-like C-terminal" evidence="1">
    <location>
        <begin position="129"/>
        <end position="172"/>
    </location>
</feature>
<dbReference type="RefSeq" id="WP_073353880.1">
    <property type="nucleotide sequence ID" value="NZ_FQUZ01000002.1"/>
</dbReference>
<keyword evidence="3" id="KW-1185">Reference proteome</keyword>
<dbReference type="Proteomes" id="UP000184327">
    <property type="component" value="Unassembled WGS sequence"/>
</dbReference>
<sequence length="185" mass="20215">MTLHPPSPCGHSASLPVYQAHALRNDARHHILVCVGLPDASDLRFLAELPQRVPHQHHCLMLEDDGDGNLPPAQTARLMPLLSEARTGWHLYLSGPEAGLWPLYVQAIQAGMQPQEISLHRHDSAMRPIYCVHCGTRQQAASQAPQPICGCCGVALEIRDHFSRVQGAYLGVVANADQPYARAST</sequence>
<protein>
    <recommendedName>
        <fullName evidence="1">Dimethylamine monooxygenase subunit DmmA-like C-terminal domain-containing protein</fullName>
    </recommendedName>
</protein>
<dbReference type="EMBL" id="FQUZ01000002">
    <property type="protein sequence ID" value="SHE40006.1"/>
    <property type="molecule type" value="Genomic_DNA"/>
</dbReference>
<reference evidence="2 3" key="1">
    <citation type="submission" date="2016-11" db="EMBL/GenBank/DDBJ databases">
        <authorList>
            <person name="Jaros S."/>
            <person name="Januszkiewicz K."/>
            <person name="Wedrychowicz H."/>
        </authorList>
    </citation>
    <scope>NUCLEOTIDE SEQUENCE [LARGE SCALE GENOMIC DNA]</scope>
    <source>
        <strain evidence="2 3">DSM 16112</strain>
    </source>
</reference>
<dbReference type="STRING" id="1122156.SAMN02745117_00239"/>